<accession>A0ABU3PGL1</accession>
<comment type="caution">
    <text evidence="2">The sequence shown here is derived from an EMBL/GenBank/DDBJ whole genome shotgun (WGS) entry which is preliminary data.</text>
</comment>
<keyword evidence="3" id="KW-1185">Reference proteome</keyword>
<feature type="transmembrane region" description="Helical" evidence="1">
    <location>
        <begin position="20"/>
        <end position="42"/>
    </location>
</feature>
<keyword evidence="1" id="KW-0472">Membrane</keyword>
<evidence type="ECO:0000313" key="2">
    <source>
        <dbReference type="EMBL" id="MDT9001282.1"/>
    </source>
</evidence>
<evidence type="ECO:0000313" key="3">
    <source>
        <dbReference type="Proteomes" id="UP001246372"/>
    </source>
</evidence>
<sequence length="166" mass="19356">MQPLLRHPPALRIELRADLFLRLIEQLLILLATLVLSAYLLAQTEARQPSWPLAMPLCLLAGLAYALWRWRHPEPPWELAFDGQQWWLRPAGRLALDARPVQLERLMDLDGWLLLGLRPLQGSHEPAGWRSHWRGRLYLGLSRRAHSLQWQQLRVVLQLASRQLPK</sequence>
<dbReference type="EMBL" id="JAVXZY010000008">
    <property type="protein sequence ID" value="MDT9001282.1"/>
    <property type="molecule type" value="Genomic_DNA"/>
</dbReference>
<proteinExistence type="predicted"/>
<protein>
    <recommendedName>
        <fullName evidence="4">Toxin CptA</fullName>
    </recommendedName>
</protein>
<evidence type="ECO:0008006" key="4">
    <source>
        <dbReference type="Google" id="ProtNLM"/>
    </source>
</evidence>
<feature type="transmembrane region" description="Helical" evidence="1">
    <location>
        <begin position="48"/>
        <end position="68"/>
    </location>
</feature>
<gene>
    <name evidence="2" type="ORF">RQP53_18530</name>
</gene>
<organism evidence="2 3">
    <name type="scientific">Roseateles aquae</name>
    <dbReference type="NCBI Taxonomy" id="3077235"/>
    <lineage>
        <taxon>Bacteria</taxon>
        <taxon>Pseudomonadati</taxon>
        <taxon>Pseudomonadota</taxon>
        <taxon>Betaproteobacteria</taxon>
        <taxon>Burkholderiales</taxon>
        <taxon>Sphaerotilaceae</taxon>
        <taxon>Roseateles</taxon>
    </lineage>
</organism>
<evidence type="ECO:0000256" key="1">
    <source>
        <dbReference type="SAM" id="Phobius"/>
    </source>
</evidence>
<reference evidence="2" key="1">
    <citation type="submission" date="2023-09" db="EMBL/GenBank/DDBJ databases">
        <title>Paucibacter sp. APW11 Genome sequencing and assembly.</title>
        <authorList>
            <person name="Kim I."/>
        </authorList>
    </citation>
    <scope>NUCLEOTIDE SEQUENCE</scope>
    <source>
        <strain evidence="2">APW11</strain>
    </source>
</reference>
<name>A0ABU3PGL1_9BURK</name>
<dbReference type="Proteomes" id="UP001246372">
    <property type="component" value="Unassembled WGS sequence"/>
</dbReference>
<dbReference type="RefSeq" id="WP_315652162.1">
    <property type="nucleotide sequence ID" value="NZ_JAVXZY010000008.1"/>
</dbReference>
<keyword evidence="1" id="KW-0812">Transmembrane</keyword>
<keyword evidence="1" id="KW-1133">Transmembrane helix</keyword>